<protein>
    <submittedName>
        <fullName evidence="1">Uncharacterized protein</fullName>
    </submittedName>
</protein>
<keyword evidence="2" id="KW-1185">Reference proteome</keyword>
<dbReference type="EMBL" id="BMQW01000007">
    <property type="protein sequence ID" value="GGP92465.1"/>
    <property type="molecule type" value="Genomic_DNA"/>
</dbReference>
<reference evidence="2" key="1">
    <citation type="journal article" date="2019" name="Int. J. Syst. Evol. Microbiol.">
        <title>The Global Catalogue of Microorganisms (GCM) 10K type strain sequencing project: providing services to taxonomists for standard genome sequencing and annotation.</title>
        <authorList>
            <consortium name="The Broad Institute Genomics Platform"/>
            <consortium name="The Broad Institute Genome Sequencing Center for Infectious Disease"/>
            <person name="Wu L."/>
            <person name="Ma J."/>
        </authorList>
    </citation>
    <scope>NUCLEOTIDE SEQUENCE [LARGE SCALE GENOMIC DNA]</scope>
    <source>
        <strain evidence="2">JCM 32305</strain>
    </source>
</reference>
<gene>
    <name evidence="1" type="ORF">GCM10009410_28140</name>
</gene>
<proteinExistence type="predicted"/>
<comment type="caution">
    <text evidence="1">The sequence shown here is derived from an EMBL/GenBank/DDBJ whole genome shotgun (WGS) entry which is preliminary data.</text>
</comment>
<organism evidence="1 2">
    <name type="scientific">Shewanella ulleungensis</name>
    <dbReference type="NCBI Taxonomy" id="2282699"/>
    <lineage>
        <taxon>Bacteria</taxon>
        <taxon>Pseudomonadati</taxon>
        <taxon>Pseudomonadota</taxon>
        <taxon>Gammaproteobacteria</taxon>
        <taxon>Alteromonadales</taxon>
        <taxon>Shewanellaceae</taxon>
        <taxon>Shewanella</taxon>
    </lineage>
</organism>
<evidence type="ECO:0000313" key="1">
    <source>
        <dbReference type="EMBL" id="GGP92465.1"/>
    </source>
</evidence>
<evidence type="ECO:0000313" key="2">
    <source>
        <dbReference type="Proteomes" id="UP000654004"/>
    </source>
</evidence>
<accession>A0ABQ2QQC2</accession>
<dbReference type="Proteomes" id="UP000654004">
    <property type="component" value="Unassembled WGS sequence"/>
</dbReference>
<dbReference type="RefSeq" id="WP_188957293.1">
    <property type="nucleotide sequence ID" value="NZ_BMQW01000007.1"/>
</dbReference>
<name>A0ABQ2QQC2_9GAMM</name>
<sequence length="136" mass="15280">MKKHCWGYIFISSVGIQTAYADGLSSLQSEALSSLDAGRVDAIFSANTQLDLSTLPTIIYPHSVINNQLIYGTGPYTFSCGGIYGRAIKPIKIAYSLTFQHAQETWMPLNGNVHYQSFWQVENSNVEYIWVNDYEK</sequence>